<evidence type="ECO:0000259" key="2">
    <source>
        <dbReference type="Pfam" id="PF08553"/>
    </source>
</evidence>
<protein>
    <recommendedName>
        <fullName evidence="2">Vacuolar import/degradation Vid27 C-terminal domain-containing protein</fullName>
    </recommendedName>
</protein>
<evidence type="ECO:0000313" key="3">
    <source>
        <dbReference type="EMBL" id="OHT04035.1"/>
    </source>
</evidence>
<feature type="domain" description="Vacuolar import/degradation Vid27 C-terminal" evidence="2">
    <location>
        <begin position="162"/>
        <end position="500"/>
    </location>
</feature>
<dbReference type="SUPFAM" id="SSF50978">
    <property type="entry name" value="WD40 repeat-like"/>
    <property type="match status" value="1"/>
</dbReference>
<dbReference type="InterPro" id="IPR040458">
    <property type="entry name" value="Vid27"/>
</dbReference>
<proteinExistence type="predicted"/>
<feature type="region of interest" description="Disordered" evidence="1">
    <location>
        <begin position="140"/>
        <end position="161"/>
    </location>
</feature>
<keyword evidence="4" id="KW-1185">Reference proteome</keyword>
<accession>A0A1J4JYH3</accession>
<dbReference type="GeneID" id="94840933"/>
<dbReference type="OrthoDB" id="10251113at2759"/>
<dbReference type="Pfam" id="PF08553">
    <property type="entry name" value="VID27"/>
    <property type="match status" value="1"/>
</dbReference>
<feature type="compositionally biased region" description="Acidic residues" evidence="1">
    <location>
        <begin position="140"/>
        <end position="150"/>
    </location>
</feature>
<sequence>MSGTCIVQAPVSVYQYNNNGERLIGEDCCVRLHNTGNFTFTFDIIEGSTVILSADIVSALNLQFSLADLTLYFDIRFKSKLHNLKLIFHSVDDLRRYINIFVNSLFEHANKNRVSASDIPDIDNYIESLSLDNQNTELNDDDDIFDDDEQAGGNRNTDGGHNFLLRVGPRTDNTMVMRKYNNHCDLGLFTNDRDCQFRMALPTISDESNQALSANDMLTNNNDHGLFVLDNQRPYEVFNLNLDRGMVVNHLDAIDSSNQQQRVDHILHTNYGDSSAPTFVGFNNRNTMLFDTRVDKPIVNRSDYKTDNKFTCGVTTRTGRFAMGSDKGIVRLYKEPCKTRATVNFQVNIGDDPIIGLDVSPDEQWIVATCPYYVSVFTVLARSTGKLAFDAPMKQDKSPVTRLTISQRDQQRIAQVNGGDLLPFTSAKFESKNGKVVAIVASMGNALISWNFRAIENNRKPQYSITFISGEAIIDNQPFDQTSDILYMSPNQVSVAQRQQRRH</sequence>
<dbReference type="Proteomes" id="UP000179807">
    <property type="component" value="Unassembled WGS sequence"/>
</dbReference>
<dbReference type="PANTHER" id="PTHR31913:SF0">
    <property type="entry name" value="VACUOLAR IMPORT AND DEGRADATION PROTEIN 27"/>
    <property type="match status" value="1"/>
</dbReference>
<dbReference type="EMBL" id="MLAK01000807">
    <property type="protein sequence ID" value="OHT04035.1"/>
    <property type="molecule type" value="Genomic_DNA"/>
</dbReference>
<evidence type="ECO:0000256" key="1">
    <source>
        <dbReference type="SAM" id="MobiDB-lite"/>
    </source>
</evidence>
<dbReference type="InterPro" id="IPR013863">
    <property type="entry name" value="VID27_C"/>
</dbReference>
<organism evidence="3 4">
    <name type="scientific">Tritrichomonas foetus</name>
    <dbReference type="NCBI Taxonomy" id="1144522"/>
    <lineage>
        <taxon>Eukaryota</taxon>
        <taxon>Metamonada</taxon>
        <taxon>Parabasalia</taxon>
        <taxon>Tritrichomonadida</taxon>
        <taxon>Tritrichomonadidae</taxon>
        <taxon>Tritrichomonas</taxon>
    </lineage>
</organism>
<evidence type="ECO:0000313" key="4">
    <source>
        <dbReference type="Proteomes" id="UP000179807"/>
    </source>
</evidence>
<dbReference type="GO" id="GO:0005737">
    <property type="term" value="C:cytoplasm"/>
    <property type="evidence" value="ECO:0007669"/>
    <property type="project" value="TreeGrafter"/>
</dbReference>
<dbReference type="GO" id="GO:0005634">
    <property type="term" value="C:nucleus"/>
    <property type="evidence" value="ECO:0007669"/>
    <property type="project" value="TreeGrafter"/>
</dbReference>
<dbReference type="VEuPathDB" id="TrichDB:TRFO_28529"/>
<reference evidence="3" key="1">
    <citation type="submission" date="2016-10" db="EMBL/GenBank/DDBJ databases">
        <authorList>
            <person name="Benchimol M."/>
            <person name="Almeida L.G."/>
            <person name="Vasconcelos A.T."/>
            <person name="Perreira-Neves A."/>
            <person name="Rosa I.A."/>
            <person name="Tasca T."/>
            <person name="Bogo M.R."/>
            <person name="de Souza W."/>
        </authorList>
    </citation>
    <scope>NUCLEOTIDE SEQUENCE [LARGE SCALE GENOMIC DNA]</scope>
    <source>
        <strain evidence="3">K</strain>
    </source>
</reference>
<dbReference type="AlphaFoldDB" id="A0A1J4JYH3"/>
<name>A0A1J4JYH3_9EUKA</name>
<dbReference type="RefSeq" id="XP_068357171.1">
    <property type="nucleotide sequence ID" value="XM_068506229.1"/>
</dbReference>
<comment type="caution">
    <text evidence="3">The sequence shown here is derived from an EMBL/GenBank/DDBJ whole genome shotgun (WGS) entry which is preliminary data.</text>
</comment>
<gene>
    <name evidence="3" type="ORF">TRFO_28529</name>
</gene>
<dbReference type="PANTHER" id="PTHR31913">
    <property type="entry name" value="VACUOLAR IMPORT AND DEGRADATION PROTEIN 27"/>
    <property type="match status" value="1"/>
</dbReference>
<dbReference type="InterPro" id="IPR036322">
    <property type="entry name" value="WD40_repeat_dom_sf"/>
</dbReference>